<accession>F0ZWY0</accession>
<dbReference type="EMBL" id="GL871246">
    <property type="protein sequence ID" value="EGC31555.1"/>
    <property type="molecule type" value="Genomic_DNA"/>
</dbReference>
<evidence type="ECO:0000313" key="2">
    <source>
        <dbReference type="Proteomes" id="UP000001064"/>
    </source>
</evidence>
<gene>
    <name evidence="1" type="ORF">DICPUDRAFT_82577</name>
</gene>
<dbReference type="InParanoid" id="F0ZWY0"/>
<organism evidence="1 2">
    <name type="scientific">Dictyostelium purpureum</name>
    <name type="common">Slime mold</name>
    <dbReference type="NCBI Taxonomy" id="5786"/>
    <lineage>
        <taxon>Eukaryota</taxon>
        <taxon>Amoebozoa</taxon>
        <taxon>Evosea</taxon>
        <taxon>Eumycetozoa</taxon>
        <taxon>Dictyostelia</taxon>
        <taxon>Dictyosteliales</taxon>
        <taxon>Dictyosteliaceae</taxon>
        <taxon>Dictyostelium</taxon>
    </lineage>
</organism>
<dbReference type="AlphaFoldDB" id="F0ZWY0"/>
<proteinExistence type="predicted"/>
<evidence type="ECO:0000313" key="1">
    <source>
        <dbReference type="EMBL" id="EGC31555.1"/>
    </source>
</evidence>
<dbReference type="PANTHER" id="PTHR46433:SF4">
    <property type="entry name" value="ANKYRIN REPEAT-CONTAINING PROTEIN"/>
    <property type="match status" value="1"/>
</dbReference>
<reference evidence="2" key="1">
    <citation type="journal article" date="2011" name="Genome Biol.">
        <title>Comparative genomics of the social amoebae Dictyostelium discoideum and Dictyostelium purpureum.</title>
        <authorList>
            <consortium name="US DOE Joint Genome Institute (JGI-PGF)"/>
            <person name="Sucgang R."/>
            <person name="Kuo A."/>
            <person name="Tian X."/>
            <person name="Salerno W."/>
            <person name="Parikh A."/>
            <person name="Feasley C.L."/>
            <person name="Dalin E."/>
            <person name="Tu H."/>
            <person name="Huang E."/>
            <person name="Barry K."/>
            <person name="Lindquist E."/>
            <person name="Shapiro H."/>
            <person name="Bruce D."/>
            <person name="Schmutz J."/>
            <person name="Salamov A."/>
            <person name="Fey P."/>
            <person name="Gaudet P."/>
            <person name="Anjard C."/>
            <person name="Babu M.M."/>
            <person name="Basu S."/>
            <person name="Bushmanova Y."/>
            <person name="van der Wel H."/>
            <person name="Katoh-Kurasawa M."/>
            <person name="Dinh C."/>
            <person name="Coutinho P.M."/>
            <person name="Saito T."/>
            <person name="Elias M."/>
            <person name="Schaap P."/>
            <person name="Kay R.R."/>
            <person name="Henrissat B."/>
            <person name="Eichinger L."/>
            <person name="Rivero F."/>
            <person name="Putnam N.H."/>
            <person name="West C.M."/>
            <person name="Loomis W.F."/>
            <person name="Chisholm R.L."/>
            <person name="Shaulsky G."/>
            <person name="Strassmann J.E."/>
            <person name="Queller D.C."/>
            <person name="Kuspa A."/>
            <person name="Grigoriev I.V."/>
        </authorList>
    </citation>
    <scope>NUCLEOTIDE SEQUENCE [LARGE SCALE GENOMIC DNA]</scope>
    <source>
        <strain evidence="2">QSDP1</strain>
    </source>
</reference>
<keyword evidence="2" id="KW-1185">Reference proteome</keyword>
<dbReference type="RefSeq" id="XP_003291926.1">
    <property type="nucleotide sequence ID" value="XM_003291878.1"/>
</dbReference>
<dbReference type="VEuPathDB" id="AmoebaDB:DICPUDRAFT_82577"/>
<dbReference type="KEGG" id="dpp:DICPUDRAFT_82577"/>
<dbReference type="Proteomes" id="UP000001064">
    <property type="component" value="Unassembled WGS sequence"/>
</dbReference>
<dbReference type="GeneID" id="10505669"/>
<sequence length="605" mass="70940">MDNNITNEDKLNSILSFLKPAYYIEIKKEILKIEQVLNILNSNGDTEIQYIVNNFQAYQVLLNVNQYGFIFAKSPSVNNGIFEILNIHIGKYDYKLAALNQKYEQHKWFEDFSDLVKKYIANHTELINNLVIYFQGEDIDNNVFEEPPLVITEDLSQYEIKTLKDADAISSYDREAHQFNKGSHIYGSDFIVASNKDRLFYKIDNGSLSLCPLKEFAVYKFYKQMFSTPCVPPNQLLILKNFPVLTDDGRFRFSKDPISKMRNNMTIEQFIMENPIARKKIELYLEKKAYFIQASTFIKGYTFFNFMNDYNGKSFEEFEKACKSLDLHSFSSHVLSSLLLNPKDFKLYYLAIENESNRIYCVESDLSFESEIKIINNKSNNSDWVLGTRNVLYTIAPLMQLSIQDKVSTEFLNVQPNLFLLEWLLSIKEKEEIYIQLIHEYVSECDVLDREKTFDNTKNELKLPQTFNKGWITSLLKKFNLIKDQLKKNKRTTHQELFEIVHPVASKFYKLLSDKYGNDRLEQIGYIFGKHGFKVLLEGKVKEIQKIIDENKIIPSIEPQQLSITDTIQELLSITEKKHFDSYPKENSEKWIDLVRKNSLKSFLE</sequence>
<name>F0ZWY0_DICPU</name>
<dbReference type="PANTHER" id="PTHR46433">
    <property type="entry name" value="ANK_REP_REGION DOMAIN-CONTAINING PROTEIN-RELATED"/>
    <property type="match status" value="1"/>
</dbReference>
<protein>
    <submittedName>
        <fullName evidence="1">Uncharacterized protein</fullName>
    </submittedName>
</protein>